<dbReference type="PANTHER" id="PTHR43069">
    <property type="entry name" value="FUMARYLACETOACETASE"/>
    <property type="match status" value="1"/>
</dbReference>
<dbReference type="InterPro" id="IPR005959">
    <property type="entry name" value="Fumarylacetoacetase"/>
</dbReference>
<evidence type="ECO:0000256" key="2">
    <source>
        <dbReference type="ARBA" id="ARBA00001946"/>
    </source>
</evidence>
<evidence type="ECO:0000256" key="8">
    <source>
        <dbReference type="ARBA" id="ARBA00022842"/>
    </source>
</evidence>
<feature type="binding site" evidence="13">
    <location>
        <position position="223"/>
    </location>
    <ligand>
        <name>Ca(2+)</name>
        <dbReference type="ChEBI" id="CHEBI:29108"/>
    </ligand>
</feature>
<feature type="binding site" evidence="12">
    <location>
        <position position="125"/>
    </location>
    <ligand>
        <name>substrate</name>
    </ligand>
</feature>
<accession>A0A5S4FD42</accession>
<feature type="binding site" evidence="13">
    <location>
        <position position="223"/>
    </location>
    <ligand>
        <name>Mg(2+)</name>
        <dbReference type="ChEBI" id="CHEBI:18420"/>
    </ligand>
</feature>
<comment type="caution">
    <text evidence="17">The sequence shown here is derived from an EMBL/GenBank/DDBJ whole genome shotgun (WGS) entry which is preliminary data.</text>
</comment>
<evidence type="ECO:0000259" key="15">
    <source>
        <dbReference type="Pfam" id="PF01557"/>
    </source>
</evidence>
<evidence type="ECO:0000256" key="14">
    <source>
        <dbReference type="SAM" id="MobiDB-lite"/>
    </source>
</evidence>
<reference evidence="17 18" key="1">
    <citation type="submission" date="2019-05" db="EMBL/GenBank/DDBJ databases">
        <title>Draft genome sequence of Nonomuraea zeae DSM 100528.</title>
        <authorList>
            <person name="Saricaoglu S."/>
            <person name="Isik K."/>
        </authorList>
    </citation>
    <scope>NUCLEOTIDE SEQUENCE [LARGE SCALE GENOMIC DNA]</scope>
    <source>
        <strain evidence="17 18">DSM 100528</strain>
    </source>
</reference>
<feature type="binding site" evidence="13">
    <location>
        <position position="247"/>
    </location>
    <ligand>
        <name>Mg(2+)</name>
        <dbReference type="ChEBI" id="CHEBI:18420"/>
    </ligand>
</feature>
<feature type="binding site" evidence="13">
    <location>
        <position position="123"/>
    </location>
    <ligand>
        <name>Ca(2+)</name>
        <dbReference type="ChEBI" id="CHEBI:29108"/>
    </ligand>
</feature>
<dbReference type="Gene3D" id="2.30.30.230">
    <property type="entry name" value="Fumarylacetoacetase, N-terminal domain"/>
    <property type="match status" value="1"/>
</dbReference>
<feature type="binding site" evidence="12">
    <location>
        <position position="234"/>
    </location>
    <ligand>
        <name>substrate</name>
    </ligand>
</feature>
<evidence type="ECO:0000256" key="11">
    <source>
        <dbReference type="PIRSR" id="PIRSR605959-1"/>
    </source>
</evidence>
<evidence type="ECO:0000256" key="9">
    <source>
        <dbReference type="ARBA" id="ARBA00022878"/>
    </source>
</evidence>
<evidence type="ECO:0000256" key="1">
    <source>
        <dbReference type="ARBA" id="ARBA00001913"/>
    </source>
</evidence>
<comment type="pathway">
    <text evidence="3">Amino-acid degradation; L-phenylalanine degradation; acetoacetate and fumarate from L-phenylalanine: step 6/6.</text>
</comment>
<keyword evidence="18" id="KW-1185">Reference proteome</keyword>
<protein>
    <recommendedName>
        <fullName evidence="4">fumarylacetoacetase</fullName>
        <ecNumber evidence="4">3.7.1.2</ecNumber>
    </recommendedName>
</protein>
<evidence type="ECO:0000256" key="6">
    <source>
        <dbReference type="ARBA" id="ARBA00022801"/>
    </source>
</evidence>
<evidence type="ECO:0000256" key="3">
    <source>
        <dbReference type="ARBA" id="ARBA00004782"/>
    </source>
</evidence>
<feature type="active site" description="Proton acceptor" evidence="11">
    <location>
        <position position="130"/>
    </location>
</feature>
<evidence type="ECO:0000256" key="13">
    <source>
        <dbReference type="PIRSR" id="PIRSR605959-3"/>
    </source>
</evidence>
<dbReference type="AlphaFoldDB" id="A0A5S4FD42"/>
<dbReference type="InterPro" id="IPR011234">
    <property type="entry name" value="Fumarylacetoacetase-like_C"/>
</dbReference>
<dbReference type="GO" id="GO:1902000">
    <property type="term" value="P:homogentisate catabolic process"/>
    <property type="evidence" value="ECO:0007669"/>
    <property type="project" value="TreeGrafter"/>
</dbReference>
<keyword evidence="8 13" id="KW-0460">Magnesium</keyword>
<feature type="binding site" evidence="12">
    <location>
        <position position="332"/>
    </location>
    <ligand>
        <name>substrate</name>
    </ligand>
</feature>
<dbReference type="InterPro" id="IPR015377">
    <property type="entry name" value="Fumarylacetoacetase_N"/>
</dbReference>
<evidence type="ECO:0000256" key="4">
    <source>
        <dbReference type="ARBA" id="ARBA00012094"/>
    </source>
</evidence>
<evidence type="ECO:0000259" key="16">
    <source>
        <dbReference type="Pfam" id="PF09298"/>
    </source>
</evidence>
<dbReference type="Proteomes" id="UP000306628">
    <property type="component" value="Unassembled WGS sequence"/>
</dbReference>
<evidence type="ECO:0000256" key="10">
    <source>
        <dbReference type="ARBA" id="ARBA00023232"/>
    </source>
</evidence>
<dbReference type="Pfam" id="PF09298">
    <property type="entry name" value="FAA_hydrolase_N"/>
    <property type="match status" value="1"/>
</dbReference>
<dbReference type="InterPro" id="IPR036663">
    <property type="entry name" value="Fumarylacetoacetase_C_sf"/>
</dbReference>
<dbReference type="Pfam" id="PF01557">
    <property type="entry name" value="FAA_hydrolase"/>
    <property type="match status" value="1"/>
</dbReference>
<comment type="cofactor">
    <cofactor evidence="2 13">
        <name>Mg(2+)</name>
        <dbReference type="ChEBI" id="CHEBI:18420"/>
    </cofactor>
</comment>
<evidence type="ECO:0000256" key="7">
    <source>
        <dbReference type="ARBA" id="ARBA00022837"/>
    </source>
</evidence>
<feature type="compositionally biased region" description="Basic and acidic residues" evidence="14">
    <location>
        <begin position="1"/>
        <end position="13"/>
    </location>
</feature>
<feature type="binding site" evidence="13">
    <location>
        <position position="193"/>
    </location>
    <ligand>
        <name>Ca(2+)</name>
        <dbReference type="ChEBI" id="CHEBI:29108"/>
    </ligand>
</feature>
<keyword evidence="9" id="KW-0828">Tyrosine catabolism</keyword>
<comment type="cofactor">
    <cofactor evidence="1 13">
        <name>Ca(2+)</name>
        <dbReference type="ChEBI" id="CHEBI:29108"/>
    </cofactor>
</comment>
<dbReference type="NCBIfam" id="TIGR01266">
    <property type="entry name" value="fum_ac_acetase"/>
    <property type="match status" value="1"/>
</dbReference>
<feature type="binding site" evidence="12">
    <location>
        <position position="230"/>
    </location>
    <ligand>
        <name>substrate</name>
    </ligand>
</feature>
<dbReference type="GO" id="GO:0006572">
    <property type="term" value="P:L-tyrosine catabolic process"/>
    <property type="evidence" value="ECO:0007669"/>
    <property type="project" value="UniProtKB-KW"/>
</dbReference>
<feature type="region of interest" description="Disordered" evidence="14">
    <location>
        <begin position="1"/>
        <end position="22"/>
    </location>
</feature>
<keyword evidence="7 13" id="KW-0106">Calcium</keyword>
<feature type="binding site" evidence="13">
    <location>
        <position position="191"/>
    </location>
    <ligand>
        <name>Ca(2+)</name>
        <dbReference type="ChEBI" id="CHEBI:29108"/>
    </ligand>
</feature>
<dbReference type="GO" id="GO:0006559">
    <property type="term" value="P:L-phenylalanine catabolic process"/>
    <property type="evidence" value="ECO:0007669"/>
    <property type="project" value="UniProtKB-UniPathway"/>
</dbReference>
<feature type="domain" description="Fumarylacetoacetase-like C-terminal" evidence="15">
    <location>
        <begin position="122"/>
        <end position="381"/>
    </location>
</feature>
<dbReference type="PANTHER" id="PTHR43069:SF2">
    <property type="entry name" value="FUMARYLACETOACETASE"/>
    <property type="match status" value="1"/>
</dbReference>
<feature type="binding site" evidence="12">
    <location>
        <position position="139"/>
    </location>
    <ligand>
        <name>substrate</name>
    </ligand>
</feature>
<dbReference type="GO" id="GO:0004334">
    <property type="term" value="F:fumarylacetoacetase activity"/>
    <property type="evidence" value="ECO:0007669"/>
    <property type="project" value="UniProtKB-EC"/>
</dbReference>
<feature type="domain" description="Fumarylacetoacetase N-terminal" evidence="16">
    <location>
        <begin position="31"/>
        <end position="115"/>
    </location>
</feature>
<proteinExistence type="predicted"/>
<dbReference type="GO" id="GO:0046872">
    <property type="term" value="F:metal ion binding"/>
    <property type="evidence" value="ECO:0007669"/>
    <property type="project" value="UniProtKB-KW"/>
</dbReference>
<dbReference type="EMBL" id="VCKX01000379">
    <property type="protein sequence ID" value="TMR16313.1"/>
    <property type="molecule type" value="Genomic_DNA"/>
</dbReference>
<keyword evidence="5 13" id="KW-0479">Metal-binding</keyword>
<dbReference type="SUPFAM" id="SSF56529">
    <property type="entry name" value="FAH"/>
    <property type="match status" value="1"/>
</dbReference>
<dbReference type="OrthoDB" id="3766879at2"/>
<keyword evidence="6 17" id="KW-0378">Hydrolase</keyword>
<gene>
    <name evidence="17" type="primary">fahA</name>
    <name evidence="17" type="ORF">ETD85_55420</name>
</gene>
<keyword evidence="10" id="KW-0585">Phenylalanine catabolism</keyword>
<organism evidence="17 18">
    <name type="scientific">Nonomuraea zeae</name>
    <dbReference type="NCBI Taxonomy" id="1642303"/>
    <lineage>
        <taxon>Bacteria</taxon>
        <taxon>Bacillati</taxon>
        <taxon>Actinomycetota</taxon>
        <taxon>Actinomycetes</taxon>
        <taxon>Streptosporangiales</taxon>
        <taxon>Streptosporangiaceae</taxon>
        <taxon>Nonomuraea</taxon>
    </lineage>
</organism>
<evidence type="ECO:0000256" key="12">
    <source>
        <dbReference type="PIRSR" id="PIRSR605959-2"/>
    </source>
</evidence>
<dbReference type="UniPathway" id="UPA00139">
    <property type="reaction ID" value="UER00341"/>
</dbReference>
<evidence type="ECO:0000256" key="5">
    <source>
        <dbReference type="ARBA" id="ARBA00022723"/>
    </source>
</evidence>
<dbReference type="SUPFAM" id="SSF63433">
    <property type="entry name" value="Fumarylacetoacetate hydrolase, FAH, N-terminal domain"/>
    <property type="match status" value="1"/>
</dbReference>
<dbReference type="Gene3D" id="3.90.850.10">
    <property type="entry name" value="Fumarylacetoacetase-like, C-terminal domain"/>
    <property type="match status" value="1"/>
</dbReference>
<evidence type="ECO:0000313" key="17">
    <source>
        <dbReference type="EMBL" id="TMR16313.1"/>
    </source>
</evidence>
<name>A0A5S4FD42_9ACTN</name>
<evidence type="ECO:0000313" key="18">
    <source>
        <dbReference type="Proteomes" id="UP000306628"/>
    </source>
</evidence>
<feature type="binding site" evidence="13">
    <location>
        <position position="243"/>
    </location>
    <ligand>
        <name>Mg(2+)</name>
        <dbReference type="ChEBI" id="CHEBI:18420"/>
    </ligand>
</feature>
<sequence>MRRTRERAGDRTRRPARGTGGGELVSWGVDNLPYAVFSCAGQAPRVGVRYGDKVLDLVPALHDEVFAAPTLNPFMARGRAAWHDTRTLIQNKLTGDLSVTERHLIPLEQVELHLPFEVADYVDFYCSLDHASNIGRIFRPDSEPLLPNWRHLPVGYHGRSGTVVVSGTPVSRPQGQLKAGVFGPCEKLDIEAELGFVVGVPTTMGSPAGAFDEHVFGVTLVNDWSARDIQAWEYVPLGPFLAKSFATSISPWITPLEALPRIPGRAQDPEPAAYLRRQGDWGLDVQLEVLLNGEVVSRPPYSSMYWTPDQMLAHMTVNGASLRTGDLFASGTISGPEREERGSLIELTWNGTDPIKLAGGETRSFLQDGDTVTIRATAGALTLGEVSGTVG</sequence>
<dbReference type="EC" id="3.7.1.2" evidence="4"/>
<dbReference type="InterPro" id="IPR036462">
    <property type="entry name" value="Fumarylacetoacetase_N_sf"/>
</dbReference>